<dbReference type="InterPro" id="IPR016024">
    <property type="entry name" value="ARM-type_fold"/>
</dbReference>
<evidence type="ECO:0000313" key="3">
    <source>
        <dbReference type="EMBL" id="KAJ3660989.1"/>
    </source>
</evidence>
<dbReference type="InterPro" id="IPR011989">
    <property type="entry name" value="ARM-like"/>
</dbReference>
<protein>
    <recommendedName>
        <fullName evidence="2">BTB domain-containing protein</fullName>
    </recommendedName>
</protein>
<dbReference type="PROSITE" id="PS50097">
    <property type="entry name" value="BTB"/>
    <property type="match status" value="1"/>
</dbReference>
<dbReference type="GO" id="GO:0005829">
    <property type="term" value="C:cytosol"/>
    <property type="evidence" value="ECO:0007669"/>
    <property type="project" value="TreeGrafter"/>
</dbReference>
<dbReference type="EMBL" id="JALNTZ010000002">
    <property type="protein sequence ID" value="KAJ3660989.1"/>
    <property type="molecule type" value="Genomic_DNA"/>
</dbReference>
<evidence type="ECO:0000259" key="2">
    <source>
        <dbReference type="PROSITE" id="PS50097"/>
    </source>
</evidence>
<feature type="domain" description="BTB" evidence="2">
    <location>
        <begin position="756"/>
        <end position="815"/>
    </location>
</feature>
<dbReference type="Proteomes" id="UP001168821">
    <property type="component" value="Unassembled WGS sequence"/>
</dbReference>
<comment type="caution">
    <text evidence="3">The sequence shown here is derived from an EMBL/GenBank/DDBJ whole genome shotgun (WGS) entry which is preliminary data.</text>
</comment>
<dbReference type="Gene3D" id="1.25.10.10">
    <property type="entry name" value="Leucine-rich Repeat Variant"/>
    <property type="match status" value="1"/>
</dbReference>
<dbReference type="Pfam" id="PF24768">
    <property type="entry name" value="ARM_ARMC5"/>
    <property type="match status" value="1"/>
</dbReference>
<dbReference type="AlphaFoldDB" id="A0AA38IXP4"/>
<dbReference type="SUPFAM" id="SSF48371">
    <property type="entry name" value="ARM repeat"/>
    <property type="match status" value="1"/>
</dbReference>
<evidence type="ECO:0000313" key="4">
    <source>
        <dbReference type="Proteomes" id="UP001168821"/>
    </source>
</evidence>
<dbReference type="Pfam" id="PF00651">
    <property type="entry name" value="BTB"/>
    <property type="match status" value="1"/>
</dbReference>
<sequence length="952" mass="108029">MSSSTFDDVLTSLQSVQDSTKLLKLLIEVRKRVDVDCAKNNDNITKIRERGSFKQIISSLQTSKKGIINVSLSILGNCCLDARCARDVVTQYGILSNLNQLLKRYPKEDSINGRVFRIVGNLCQHKDQWTKVIMDKKPQIVIHIVKVLKDSVEEENGKVSEATVKMGVRSLRELLSRETLETLVETYGVLKTVGMLLIKYGTIWQATKQGDGVVLNIIKLLHEYSRYRHYPSILEMRNTSKGDSIAYLSKILLVSPRQVVKIVMNFLRISQLKSDLPVPEIFDSFVKVLRDESIIEEFNSTCEECIKCLCYLLDHPGNRENERCGESIPLLITVLQGLTFENNRKIECSLLIMSTLGKCRYSSNLIAAQIKCNAVTVLTEKLKLIVGAVQPLNLTHKCNKKEKTNLIARFKGVKKIKLSDDCDNEREIISSSSSTEEFDQLYSSNVRYDFSPASSNDSDVLSCTSGLSPQSSPRFQFSEISGSDSDDYSPVCSEVDPNDFSLPLVEDDCTNPEPEPKNSDDIPDNPEDLQSFSVDSYTVKQIKKKLIIEILDLLKTYVKIKPPITQLGAPELLLGLIKSSGYFDWGHTSTILNIVEIVEKIFESHDYLLPLMKTDFIPAVYDRAKTLRNAWCSKCRDFQCISSIIIRKITELAESGGGKGDIAHKLLRGDIETKQQLTLVIPYIIRDRSILVKLMLNCGGLEILMQLLNDDSHLQNKSIKVLCVLASQKLGIPNPQQVSSSYKSNLIDNEPPMSSTLVTFKLDDGSLVRADRDLLSKNSDFFARLLNGAFKESCQDVITLPNVTNKALEYLLQFIKCDIDKTKIVDIELDLDTHLDVIGLCDRFLMEEYRVYLTDCVEKFRLRWDTIPTIYNWSLESRTNLLRVECIAFALVGNIVDRERFEMFKNLFELGFTEELLGDIKELLVRYMTVNQFCYCKRKKGRSCDETLRCIY</sequence>
<reference evidence="3" key="1">
    <citation type="journal article" date="2023" name="G3 (Bethesda)">
        <title>Whole genome assemblies of Zophobas morio and Tenebrio molitor.</title>
        <authorList>
            <person name="Kaur S."/>
            <person name="Stinson S.A."/>
            <person name="diCenzo G.C."/>
        </authorList>
    </citation>
    <scope>NUCLEOTIDE SEQUENCE</scope>
    <source>
        <strain evidence="3">QUZm001</strain>
    </source>
</reference>
<keyword evidence="4" id="KW-1185">Reference proteome</keyword>
<dbReference type="GO" id="GO:0009653">
    <property type="term" value="P:anatomical structure morphogenesis"/>
    <property type="evidence" value="ECO:0007669"/>
    <property type="project" value="TreeGrafter"/>
</dbReference>
<dbReference type="InterPro" id="IPR055445">
    <property type="entry name" value="ARM_ARMC5"/>
</dbReference>
<dbReference type="CDD" id="cd18186">
    <property type="entry name" value="BTB_POZ_ZBTB_KLHL-like"/>
    <property type="match status" value="1"/>
</dbReference>
<organism evidence="3 4">
    <name type="scientific">Zophobas morio</name>
    <dbReference type="NCBI Taxonomy" id="2755281"/>
    <lineage>
        <taxon>Eukaryota</taxon>
        <taxon>Metazoa</taxon>
        <taxon>Ecdysozoa</taxon>
        <taxon>Arthropoda</taxon>
        <taxon>Hexapoda</taxon>
        <taxon>Insecta</taxon>
        <taxon>Pterygota</taxon>
        <taxon>Neoptera</taxon>
        <taxon>Endopterygota</taxon>
        <taxon>Coleoptera</taxon>
        <taxon>Polyphaga</taxon>
        <taxon>Cucujiformia</taxon>
        <taxon>Tenebrionidae</taxon>
        <taxon>Zophobas</taxon>
    </lineage>
</organism>
<dbReference type="InterPro" id="IPR000210">
    <property type="entry name" value="BTB/POZ_dom"/>
</dbReference>
<proteinExistence type="predicted"/>
<dbReference type="InterPro" id="IPR011333">
    <property type="entry name" value="SKP1/BTB/POZ_sf"/>
</dbReference>
<dbReference type="PANTHER" id="PTHR23312">
    <property type="entry name" value="ARMC5 ARMADILLO REPEAT-CONTAINING -RELATED"/>
    <property type="match status" value="1"/>
</dbReference>
<accession>A0AA38IXP4</accession>
<feature type="compositionally biased region" description="Polar residues" evidence="1">
    <location>
        <begin position="461"/>
        <end position="483"/>
    </location>
</feature>
<feature type="region of interest" description="Disordered" evidence="1">
    <location>
        <begin position="461"/>
        <end position="527"/>
    </location>
</feature>
<gene>
    <name evidence="3" type="ORF">Zmor_005414</name>
</gene>
<name>A0AA38IXP4_9CUCU</name>
<evidence type="ECO:0000256" key="1">
    <source>
        <dbReference type="SAM" id="MobiDB-lite"/>
    </source>
</evidence>
<dbReference type="SUPFAM" id="SSF54695">
    <property type="entry name" value="POZ domain"/>
    <property type="match status" value="1"/>
</dbReference>
<dbReference type="PANTHER" id="PTHR23312:SF8">
    <property type="entry name" value="ARMADILLO REPEAT-CONTAINING PROTEIN 5"/>
    <property type="match status" value="1"/>
</dbReference>
<dbReference type="Gene3D" id="3.30.710.10">
    <property type="entry name" value="Potassium Channel Kv1.1, Chain A"/>
    <property type="match status" value="1"/>
</dbReference>